<dbReference type="SMART" id="SM00448">
    <property type="entry name" value="REC"/>
    <property type="match status" value="1"/>
</dbReference>
<dbReference type="PANTHER" id="PTHR44591">
    <property type="entry name" value="STRESS RESPONSE REGULATOR PROTEIN 1"/>
    <property type="match status" value="1"/>
</dbReference>
<evidence type="ECO:0000259" key="3">
    <source>
        <dbReference type="PROSITE" id="PS50110"/>
    </source>
</evidence>
<proteinExistence type="predicted"/>
<evidence type="ECO:0000313" key="4">
    <source>
        <dbReference type="EMBL" id="SHN46760.1"/>
    </source>
</evidence>
<sequence length="122" mass="13046">MATIVLGENEPDIAFGVELLFARAGHRIRLTTTGPDTLASIQAQPPDLIVMNPSLPHLDGLEICQRVRDDPALAHLPILLLSARYKPAEVAAARAAGANDYLGKPFNNRDLLARAESLLAAS</sequence>
<comment type="caution">
    <text evidence="2">Lacks conserved residue(s) required for the propagation of feature annotation.</text>
</comment>
<accession>A0A1M7RKT7</accession>
<keyword evidence="5" id="KW-1185">Reference proteome</keyword>
<dbReference type="InterPro" id="IPR011006">
    <property type="entry name" value="CheY-like_superfamily"/>
</dbReference>
<name>A0A1M7RKT7_9ACTN</name>
<reference evidence="4 5" key="1">
    <citation type="submission" date="2016-11" db="EMBL/GenBank/DDBJ databases">
        <authorList>
            <person name="Jaros S."/>
            <person name="Januszkiewicz K."/>
            <person name="Wedrychowicz H."/>
        </authorList>
    </citation>
    <scope>NUCLEOTIDE SEQUENCE [LARGE SCALE GENOMIC DNA]</scope>
    <source>
        <strain evidence="4 5">DSM 46144</strain>
    </source>
</reference>
<dbReference type="GO" id="GO:0000160">
    <property type="term" value="P:phosphorelay signal transduction system"/>
    <property type="evidence" value="ECO:0007669"/>
    <property type="project" value="InterPro"/>
</dbReference>
<dbReference type="InterPro" id="IPR001789">
    <property type="entry name" value="Sig_transdc_resp-reg_receiver"/>
</dbReference>
<evidence type="ECO:0000256" key="2">
    <source>
        <dbReference type="PROSITE-ProRule" id="PRU00169"/>
    </source>
</evidence>
<dbReference type="SUPFAM" id="SSF52172">
    <property type="entry name" value="CheY-like"/>
    <property type="match status" value="1"/>
</dbReference>
<protein>
    <submittedName>
        <fullName evidence="4">Two-component system, OmpR family, phosphate regulon response regulator PhoB</fullName>
    </submittedName>
</protein>
<evidence type="ECO:0000313" key="5">
    <source>
        <dbReference type="Proteomes" id="UP000184440"/>
    </source>
</evidence>
<dbReference type="Pfam" id="PF00072">
    <property type="entry name" value="Response_reg"/>
    <property type="match status" value="1"/>
</dbReference>
<evidence type="ECO:0000256" key="1">
    <source>
        <dbReference type="ARBA" id="ARBA00022553"/>
    </source>
</evidence>
<dbReference type="Proteomes" id="UP000184440">
    <property type="component" value="Unassembled WGS sequence"/>
</dbReference>
<dbReference type="RefSeq" id="WP_073263997.1">
    <property type="nucleotide sequence ID" value="NZ_FRCS01000017.1"/>
</dbReference>
<dbReference type="InterPro" id="IPR050595">
    <property type="entry name" value="Bact_response_regulator"/>
</dbReference>
<dbReference type="STRING" id="134849.SAMN05443668_117143"/>
<dbReference type="Gene3D" id="3.40.50.2300">
    <property type="match status" value="1"/>
</dbReference>
<organism evidence="4 5">
    <name type="scientific">Cryptosporangium aurantiacum</name>
    <dbReference type="NCBI Taxonomy" id="134849"/>
    <lineage>
        <taxon>Bacteria</taxon>
        <taxon>Bacillati</taxon>
        <taxon>Actinomycetota</taxon>
        <taxon>Actinomycetes</taxon>
        <taxon>Cryptosporangiales</taxon>
        <taxon>Cryptosporangiaceae</taxon>
        <taxon>Cryptosporangium</taxon>
    </lineage>
</organism>
<dbReference type="PANTHER" id="PTHR44591:SF3">
    <property type="entry name" value="RESPONSE REGULATORY DOMAIN-CONTAINING PROTEIN"/>
    <property type="match status" value="1"/>
</dbReference>
<gene>
    <name evidence="4" type="ORF">SAMN05443668_117143</name>
</gene>
<feature type="domain" description="Response regulatory" evidence="3">
    <location>
        <begin position="3"/>
        <end position="119"/>
    </location>
</feature>
<keyword evidence="1" id="KW-0597">Phosphoprotein</keyword>
<dbReference type="PROSITE" id="PS50110">
    <property type="entry name" value="RESPONSE_REGULATORY"/>
    <property type="match status" value="1"/>
</dbReference>
<dbReference type="EMBL" id="FRCS01000017">
    <property type="protein sequence ID" value="SHN46760.1"/>
    <property type="molecule type" value="Genomic_DNA"/>
</dbReference>
<dbReference type="AlphaFoldDB" id="A0A1M7RKT7"/>